<organism evidence="1 2">
    <name type="scientific">Symbiodinium microadriaticum</name>
    <name type="common">Dinoflagellate</name>
    <name type="synonym">Zooxanthella microadriatica</name>
    <dbReference type="NCBI Taxonomy" id="2951"/>
    <lineage>
        <taxon>Eukaryota</taxon>
        <taxon>Sar</taxon>
        <taxon>Alveolata</taxon>
        <taxon>Dinophyceae</taxon>
        <taxon>Suessiales</taxon>
        <taxon>Symbiodiniaceae</taxon>
        <taxon>Symbiodinium</taxon>
    </lineage>
</organism>
<name>A0A1Q9EAI5_SYMMI</name>
<evidence type="ECO:0000313" key="2">
    <source>
        <dbReference type="Proteomes" id="UP000186817"/>
    </source>
</evidence>
<keyword evidence="2" id="KW-1185">Reference proteome</keyword>
<accession>A0A1Q9EAI5</accession>
<dbReference type="OrthoDB" id="10293865at2759"/>
<proteinExistence type="predicted"/>
<reference evidence="1 2" key="1">
    <citation type="submission" date="2016-02" db="EMBL/GenBank/DDBJ databases">
        <title>Genome analysis of coral dinoflagellate symbionts highlights evolutionary adaptations to a symbiotic lifestyle.</title>
        <authorList>
            <person name="Aranda M."/>
            <person name="Li Y."/>
            <person name="Liew Y.J."/>
            <person name="Baumgarten S."/>
            <person name="Simakov O."/>
            <person name="Wilson M."/>
            <person name="Piel J."/>
            <person name="Ashoor H."/>
            <person name="Bougouffa S."/>
            <person name="Bajic V.B."/>
            <person name="Ryu T."/>
            <person name="Ravasi T."/>
            <person name="Bayer T."/>
            <person name="Micklem G."/>
            <person name="Kim H."/>
            <person name="Bhak J."/>
            <person name="Lajeunesse T.C."/>
            <person name="Voolstra C.R."/>
        </authorList>
    </citation>
    <scope>NUCLEOTIDE SEQUENCE [LARGE SCALE GENOMIC DNA]</scope>
    <source>
        <strain evidence="1 2">CCMP2467</strain>
    </source>
</reference>
<gene>
    <name evidence="1" type="ORF">AK812_SmicGene12502</name>
</gene>
<dbReference type="EMBL" id="LSRX01000211">
    <property type="protein sequence ID" value="OLQ04436.1"/>
    <property type="molecule type" value="Genomic_DNA"/>
</dbReference>
<dbReference type="Proteomes" id="UP000186817">
    <property type="component" value="Unassembled WGS sequence"/>
</dbReference>
<dbReference type="AlphaFoldDB" id="A0A1Q9EAI5"/>
<comment type="caution">
    <text evidence="1">The sequence shown here is derived from an EMBL/GenBank/DDBJ whole genome shotgun (WGS) entry which is preliminary data.</text>
</comment>
<evidence type="ECO:0000313" key="1">
    <source>
        <dbReference type="EMBL" id="OLQ04436.1"/>
    </source>
</evidence>
<protein>
    <submittedName>
        <fullName evidence="1">Uncharacterized protein</fullName>
    </submittedName>
</protein>
<sequence length="129" mass="14116">MLLNLAFLRSSNTARCKVSTARAVSFRRASNASAFFTVSCFSSPTASAFFAVSCLLSMQQIFFPMPCSSVFVSTWSFFSELEQEMDVVLGSGLPKLLQALQAEGIISKCKPPDEDGGRLRRLQMALLKS</sequence>